<keyword evidence="3 7" id="KW-0645">Protease</keyword>
<evidence type="ECO:0000313" key="11">
    <source>
        <dbReference type="EMBL" id="MBC1178502.1"/>
    </source>
</evidence>
<dbReference type="PIRSF" id="PIRSF013503">
    <property type="entry name" value="Ubiquitin_thioesterase_Otubain"/>
    <property type="match status" value="1"/>
</dbReference>
<evidence type="ECO:0000256" key="4">
    <source>
        <dbReference type="ARBA" id="ARBA00022786"/>
    </source>
</evidence>
<keyword evidence="5 7" id="KW-0378">Hydrolase</keyword>
<dbReference type="InterPro" id="IPR038765">
    <property type="entry name" value="Papain-like_cys_pep_sf"/>
</dbReference>
<reference evidence="11" key="1">
    <citation type="journal article" date="2020" name="BMC">
        <title>Leishmania infection induces a limited differential gene expression in the sand fly midgut.</title>
        <authorList>
            <person name="Coutinho-Abreu I.V."/>
            <person name="Serafim T.D."/>
            <person name="Meneses C."/>
            <person name="Kamhawi S."/>
            <person name="Oliveira F."/>
            <person name="Valenzuela J.G."/>
        </authorList>
    </citation>
    <scope>NUCLEOTIDE SEQUENCE</scope>
    <source>
        <strain evidence="11">Jacobina</strain>
        <tissue evidence="11">Midgut</tissue>
    </source>
</reference>
<dbReference type="Gene3D" id="3.30.200.60">
    <property type="entry name" value="Peptidase C65 Otubain, subdomain 1"/>
    <property type="match status" value="1"/>
</dbReference>
<dbReference type="Gene3D" id="1.20.1300.20">
    <property type="entry name" value="Peptidase C65 Otubain, subdomain 2"/>
    <property type="match status" value="1"/>
</dbReference>
<evidence type="ECO:0000256" key="6">
    <source>
        <dbReference type="ARBA" id="ARBA00022807"/>
    </source>
</evidence>
<dbReference type="Pfam" id="PF10275">
    <property type="entry name" value="Peptidase_C65"/>
    <property type="match status" value="1"/>
</dbReference>
<evidence type="ECO:0000256" key="9">
    <source>
        <dbReference type="PIRSR" id="PIRSR013503-2"/>
    </source>
</evidence>
<feature type="site" description="Interacts with free ubiquitin" evidence="9">
    <location>
        <position position="230"/>
    </location>
</feature>
<dbReference type="PROSITE" id="PS50802">
    <property type="entry name" value="OTU"/>
    <property type="match status" value="1"/>
</dbReference>
<organism evidence="11">
    <name type="scientific">Lutzomyia longipalpis</name>
    <name type="common">Sand fly</name>
    <dbReference type="NCBI Taxonomy" id="7200"/>
    <lineage>
        <taxon>Eukaryota</taxon>
        <taxon>Metazoa</taxon>
        <taxon>Ecdysozoa</taxon>
        <taxon>Arthropoda</taxon>
        <taxon>Hexapoda</taxon>
        <taxon>Insecta</taxon>
        <taxon>Pterygota</taxon>
        <taxon>Neoptera</taxon>
        <taxon>Endopterygota</taxon>
        <taxon>Diptera</taxon>
        <taxon>Nematocera</taxon>
        <taxon>Psychodoidea</taxon>
        <taxon>Psychodidae</taxon>
        <taxon>Lutzomyia</taxon>
        <taxon>Lutzomyia</taxon>
    </lineage>
</organism>
<dbReference type="GO" id="GO:0004843">
    <property type="term" value="F:cysteine-type deubiquitinase activity"/>
    <property type="evidence" value="ECO:0007669"/>
    <property type="project" value="UniProtKB-UniRule"/>
</dbReference>
<dbReference type="InterPro" id="IPR042468">
    <property type="entry name" value="Peptidase_C65_otubain_sub1"/>
</dbReference>
<dbReference type="InterPro" id="IPR003323">
    <property type="entry name" value="OTU_dom"/>
</dbReference>
<dbReference type="SUPFAM" id="SSF54001">
    <property type="entry name" value="Cysteine proteinases"/>
    <property type="match status" value="1"/>
</dbReference>
<feature type="site" description="Interacts with free ubiquitin" evidence="9">
    <location>
        <position position="256"/>
    </location>
</feature>
<dbReference type="InterPro" id="IPR016615">
    <property type="entry name" value="Otubain"/>
</dbReference>
<dbReference type="GeneID" id="129788889"/>
<dbReference type="PANTHER" id="PTHR12931:SF15">
    <property type="entry name" value="UBIQUITIN THIOESTERASE OTUBAIN-LIKE"/>
    <property type="match status" value="1"/>
</dbReference>
<dbReference type="InterPro" id="IPR042467">
    <property type="entry name" value="Peptidase_C65_otubain_sub2"/>
</dbReference>
<keyword evidence="4 7" id="KW-0833">Ubl conjugation pathway</keyword>
<evidence type="ECO:0000256" key="7">
    <source>
        <dbReference type="PIRNR" id="PIRNR013503"/>
    </source>
</evidence>
<dbReference type="OrthoDB" id="18915at2759"/>
<proteinExistence type="inferred from homology"/>
<accession>A0A7G3AX77</accession>
<dbReference type="FunFam" id="1.20.1300.20:FF:000001">
    <property type="entry name" value="Ubiquitin thioesterase OTUB1"/>
    <property type="match status" value="1"/>
</dbReference>
<evidence type="ECO:0000256" key="2">
    <source>
        <dbReference type="ARBA" id="ARBA00006579"/>
    </source>
</evidence>
<dbReference type="KEGG" id="lll:129788889"/>
<sequence length="278" mass="32011">MDKNHIDGNTAINQDELILQQQRQIEKEISETTPLVSELQTISTLDAEYNDDPVYSSKVKDLASKYEALRHTRPDGNCFFRAFAYSYLEYLINNREDYEQFKEKVASSKERLISLGLPQFTLEDFYETFMEVIQRVAPPENADEDNSGALSELHRLFNEQGFSDYVVVYLRLITSGQIEENADFYADFIGGYASVKEFRHQEVEPMYKESDHIHIIAICTALGVGVRVEYMDRGDGGQVKAHDFPEDKTPRVYLLYRPGHYDILYPKVSTPTDDIPDS</sequence>
<feature type="site" description="Interacts with free ubiquitin" evidence="9">
    <location>
        <position position="261"/>
    </location>
</feature>
<dbReference type="GO" id="GO:0005634">
    <property type="term" value="C:nucleus"/>
    <property type="evidence" value="ECO:0007669"/>
    <property type="project" value="TreeGrafter"/>
</dbReference>
<feature type="domain" description="OTU" evidence="10">
    <location>
        <begin position="67"/>
        <end position="267"/>
    </location>
</feature>
<dbReference type="PANTHER" id="PTHR12931">
    <property type="entry name" value="UBIQUITIN THIOLESTERASE PROTEIN OTUB"/>
    <property type="match status" value="1"/>
</dbReference>
<protein>
    <recommendedName>
        <fullName evidence="7">Ubiquitin thioesterase</fullName>
        <ecNumber evidence="7">3.4.19.12</ecNumber>
    </recommendedName>
</protein>
<feature type="active site" evidence="8">
    <location>
        <position position="75"/>
    </location>
</feature>
<dbReference type="VEuPathDB" id="VectorBase:LLONM1_007421"/>
<dbReference type="EC" id="3.4.19.12" evidence="7"/>
<keyword evidence="6 7" id="KW-0788">Thiol protease</keyword>
<dbReference type="AlphaFoldDB" id="A0A7G3AX77"/>
<evidence type="ECO:0000256" key="3">
    <source>
        <dbReference type="ARBA" id="ARBA00022670"/>
    </source>
</evidence>
<dbReference type="GO" id="GO:0071108">
    <property type="term" value="P:protein K48-linked deubiquitination"/>
    <property type="evidence" value="ECO:0007669"/>
    <property type="project" value="TreeGrafter"/>
</dbReference>
<comment type="similarity">
    <text evidence="2 7">Belongs to the peptidase C65 family.</text>
</comment>
<feature type="site" description="Interacts with free ubiquitin" evidence="9">
    <location>
        <position position="232"/>
    </location>
</feature>
<dbReference type="GO" id="GO:0006508">
    <property type="term" value="P:proteolysis"/>
    <property type="evidence" value="ECO:0007669"/>
    <property type="project" value="UniProtKB-KW"/>
</dbReference>
<evidence type="ECO:0000256" key="1">
    <source>
        <dbReference type="ARBA" id="ARBA00000707"/>
    </source>
</evidence>
<name>A0A7G3AX77_LUTLO</name>
<dbReference type="EMBL" id="GITU01009799">
    <property type="protein sequence ID" value="MBC1178502.1"/>
    <property type="molecule type" value="Transcribed_RNA"/>
</dbReference>
<dbReference type="CDD" id="cd22763">
    <property type="entry name" value="OTUB1"/>
    <property type="match status" value="1"/>
</dbReference>
<evidence type="ECO:0000256" key="5">
    <source>
        <dbReference type="ARBA" id="ARBA00022801"/>
    </source>
</evidence>
<feature type="site" description="Interacts with free ubiquitin" evidence="9">
    <location>
        <position position="216"/>
    </location>
</feature>
<comment type="catalytic activity">
    <reaction evidence="1 7">
        <text>Thiol-dependent hydrolysis of ester, thioester, amide, peptide and isopeptide bonds formed by the C-terminal Gly of ubiquitin (a 76-residue protein attached to proteins as an intracellular targeting signal).</text>
        <dbReference type="EC" id="3.4.19.12"/>
    </reaction>
</comment>
<evidence type="ECO:0000259" key="10">
    <source>
        <dbReference type="PROSITE" id="PS50802"/>
    </source>
</evidence>
<dbReference type="GO" id="GO:0043130">
    <property type="term" value="F:ubiquitin binding"/>
    <property type="evidence" value="ECO:0007669"/>
    <property type="project" value="UniProtKB-UniRule"/>
</dbReference>
<dbReference type="InterPro" id="IPR019400">
    <property type="entry name" value="Peptidase_C65_otubain"/>
</dbReference>
<feature type="active site" description="Nucleophile" evidence="8">
    <location>
        <position position="78"/>
    </location>
</feature>
<dbReference type="RefSeq" id="XP_055681275.1">
    <property type="nucleotide sequence ID" value="XM_055825300.1"/>
</dbReference>
<evidence type="ECO:0000256" key="8">
    <source>
        <dbReference type="PIRSR" id="PIRSR013503-1"/>
    </source>
</evidence>
<feature type="active site" evidence="8">
    <location>
        <position position="260"/>
    </location>
</feature>